<proteinExistence type="predicted"/>
<protein>
    <submittedName>
        <fullName evidence="2">Uncharacterized protein</fullName>
    </submittedName>
</protein>
<dbReference type="AlphaFoldDB" id="A0A4R0H116"/>
<dbReference type="Proteomes" id="UP000292346">
    <property type="component" value="Unassembled WGS sequence"/>
</dbReference>
<dbReference type="RefSeq" id="WP_131345352.1">
    <property type="nucleotide sequence ID" value="NZ_SJJZ01000004.1"/>
</dbReference>
<sequence length="278" mass="29768">MNILLPDGDLRPSTRERQRDELISILESESGTPSRRRLLVPLAAVAAVVLVVALGLALRNGNPRLEQVASAPAVEPLSAGEKAHLGQRCLVSYNLATSTGHAVLDGFRFVNPPGDAHVRTWVVGYGDGMWVNCGFNQAGVLVSGTAETPRLGLFNEVQAGGPGSGGYVKSVRRITVTPLGGEPVEALLRNGFYYAPVRSVPASKAQTDSSPRPYVVRGYDATGNLVYTSAETEADRRADEVACRADPTGRKYSLIGSERPLPAPKDCRPNLPWTWLPN</sequence>
<keyword evidence="3" id="KW-1185">Reference proteome</keyword>
<feature type="transmembrane region" description="Helical" evidence="1">
    <location>
        <begin position="38"/>
        <end position="58"/>
    </location>
</feature>
<comment type="caution">
    <text evidence="2">The sequence shown here is derived from an EMBL/GenBank/DDBJ whole genome shotgun (WGS) entry which is preliminary data.</text>
</comment>
<gene>
    <name evidence="2" type="ORF">E0H45_34825</name>
</gene>
<dbReference type="EMBL" id="SJJZ01000004">
    <property type="protein sequence ID" value="TCC04255.1"/>
    <property type="molecule type" value="Genomic_DNA"/>
</dbReference>
<reference evidence="2 3" key="1">
    <citation type="submission" date="2019-02" db="EMBL/GenBank/DDBJ databases">
        <title>Kribbella capetownensis sp. nov. and Kribbella speibonae sp. nov., isolated from soil.</title>
        <authorList>
            <person name="Curtis S.M."/>
            <person name="Norton I."/>
            <person name="Everest G.J."/>
            <person name="Meyers P.R."/>
        </authorList>
    </citation>
    <scope>NUCLEOTIDE SEQUENCE [LARGE SCALE GENOMIC DNA]</scope>
    <source>
        <strain evidence="2 3">KCTC 29219</strain>
    </source>
</reference>
<evidence type="ECO:0000313" key="3">
    <source>
        <dbReference type="Proteomes" id="UP000292346"/>
    </source>
</evidence>
<evidence type="ECO:0000313" key="2">
    <source>
        <dbReference type="EMBL" id="TCC04255.1"/>
    </source>
</evidence>
<keyword evidence="1" id="KW-0472">Membrane</keyword>
<organism evidence="2 3">
    <name type="scientific">Kribbella soli</name>
    <dbReference type="NCBI Taxonomy" id="1124743"/>
    <lineage>
        <taxon>Bacteria</taxon>
        <taxon>Bacillati</taxon>
        <taxon>Actinomycetota</taxon>
        <taxon>Actinomycetes</taxon>
        <taxon>Propionibacteriales</taxon>
        <taxon>Kribbellaceae</taxon>
        <taxon>Kribbella</taxon>
    </lineage>
</organism>
<name>A0A4R0H116_9ACTN</name>
<evidence type="ECO:0000256" key="1">
    <source>
        <dbReference type="SAM" id="Phobius"/>
    </source>
</evidence>
<keyword evidence="1" id="KW-0812">Transmembrane</keyword>
<keyword evidence="1" id="KW-1133">Transmembrane helix</keyword>
<accession>A0A4R0H116</accession>
<dbReference type="OrthoDB" id="3824490at2"/>